<dbReference type="InterPro" id="IPR027268">
    <property type="entry name" value="Peptidase_M4/M1_CTD_sf"/>
</dbReference>
<dbReference type="Proteomes" id="UP000015102">
    <property type="component" value="Unassembled WGS sequence"/>
</dbReference>
<dbReference type="GO" id="GO:0005886">
    <property type="term" value="C:plasma membrane"/>
    <property type="evidence" value="ECO:0007669"/>
    <property type="project" value="UniProtKB-SubCell"/>
</dbReference>
<evidence type="ECO:0000256" key="4">
    <source>
        <dbReference type="ARBA" id="ARBA00010136"/>
    </source>
</evidence>
<keyword evidence="20" id="KW-0325">Glycoprotein</keyword>
<dbReference type="PANTHER" id="PTHR11533">
    <property type="entry name" value="PROTEASE M1 ZINC METALLOPROTEASE"/>
    <property type="match status" value="1"/>
</dbReference>
<keyword evidence="30" id="KW-1185">Reference proteome</keyword>
<comment type="similarity">
    <text evidence="4 25">Belongs to the peptidase M1 family.</text>
</comment>
<evidence type="ECO:0000313" key="29">
    <source>
        <dbReference type="EnsemblMetazoa" id="MESCA005897-PA"/>
    </source>
</evidence>
<dbReference type="InterPro" id="IPR001930">
    <property type="entry name" value="Peptidase_M1"/>
</dbReference>
<evidence type="ECO:0000256" key="3">
    <source>
        <dbReference type="ARBA" id="ARBA00004609"/>
    </source>
</evidence>
<dbReference type="Pfam" id="PF17900">
    <property type="entry name" value="Peptidase_M1_N"/>
    <property type="match status" value="1"/>
</dbReference>
<dbReference type="GO" id="GO:0005737">
    <property type="term" value="C:cytoplasm"/>
    <property type="evidence" value="ECO:0007669"/>
    <property type="project" value="TreeGrafter"/>
</dbReference>
<evidence type="ECO:0000256" key="9">
    <source>
        <dbReference type="ARBA" id="ARBA00022670"/>
    </source>
</evidence>
<dbReference type="EMBL" id="CAQQ02184916">
    <property type="status" value="NOT_ANNOTATED_CDS"/>
    <property type="molecule type" value="Genomic_DNA"/>
</dbReference>
<evidence type="ECO:0000256" key="25">
    <source>
        <dbReference type="RuleBase" id="RU364040"/>
    </source>
</evidence>
<dbReference type="Pfam" id="PF01433">
    <property type="entry name" value="Peptidase_M1"/>
    <property type="match status" value="1"/>
</dbReference>
<evidence type="ECO:0000256" key="23">
    <source>
        <dbReference type="PIRSR" id="PIRSR634016-3"/>
    </source>
</evidence>
<dbReference type="EnsemblMetazoa" id="MESCA005897-RA">
    <property type="protein sequence ID" value="MESCA005897-PA"/>
    <property type="gene ID" value="MESCA005897"/>
</dbReference>
<dbReference type="GO" id="GO:0005615">
    <property type="term" value="C:extracellular space"/>
    <property type="evidence" value="ECO:0007669"/>
    <property type="project" value="TreeGrafter"/>
</dbReference>
<evidence type="ECO:0000256" key="1">
    <source>
        <dbReference type="ARBA" id="ARBA00001703"/>
    </source>
</evidence>
<keyword evidence="13 23" id="KW-0862">Zinc</keyword>
<dbReference type="AlphaFoldDB" id="T1GQI9"/>
<dbReference type="InterPro" id="IPR042097">
    <property type="entry name" value="Aminopeptidase_N-like_N_sf"/>
</dbReference>
<keyword evidence="10" id="KW-0812">Transmembrane</keyword>
<dbReference type="Gene3D" id="1.10.390.10">
    <property type="entry name" value="Neutral Protease Domain 2"/>
    <property type="match status" value="1"/>
</dbReference>
<dbReference type="PANTHER" id="PTHR11533:SF276">
    <property type="entry name" value="GLUTAMYL AMINOPEPTIDASE"/>
    <property type="match status" value="1"/>
</dbReference>
<evidence type="ECO:0000259" key="26">
    <source>
        <dbReference type="Pfam" id="PF01433"/>
    </source>
</evidence>
<dbReference type="EMBL" id="CAQQ02184917">
    <property type="status" value="NOT_ANNOTATED_CDS"/>
    <property type="molecule type" value="Genomic_DNA"/>
</dbReference>
<proteinExistence type="inferred from homology"/>
<comment type="subunit">
    <text evidence="5">Homodimer; disulfide-linked.</text>
</comment>
<dbReference type="InterPro" id="IPR034016">
    <property type="entry name" value="M1_APN-typ"/>
</dbReference>
<dbReference type="STRING" id="36166.T1GQI9"/>
<keyword evidence="11 23" id="KW-0479">Metal-binding</keyword>
<evidence type="ECO:0000256" key="12">
    <source>
        <dbReference type="ARBA" id="ARBA00022801"/>
    </source>
</evidence>
<dbReference type="InterPro" id="IPR045357">
    <property type="entry name" value="Aminopeptidase_N-like_N"/>
</dbReference>
<accession>T1GQI9</accession>
<dbReference type="Gene3D" id="1.25.50.20">
    <property type="match status" value="1"/>
</dbReference>
<protein>
    <recommendedName>
        <fullName evidence="25">Aminopeptidase</fullName>
        <ecNumber evidence="25">3.4.11.-</ecNumber>
    </recommendedName>
</protein>
<sequence length="901" mass="103661">MVAAAKIVTISLVLALTAFTVSTIVLAVQKANLNSELKEAREKINTLEKITTPAIQGSSTTPSITTTEAPAKVDYRLPQNVLPNLYNTIDLNIKDSTKNIILHSHLLKITKVQVLDGAKEIKSTFSLDTIKEFLIVDVDETLAAENDRYKIRIEFNGDMDDKIIGLYSSSYLKPDGTRKTIATSKFEPTFARQAFPCFDEPAMKAKYRVTLVTPTEDGYHALSNMPEKSSNDIGNNLKEVLFEDSVPMSTYLSCFIVSDFDYIEETVKANNVGNDFQMRVFATPEQKNKMDFALESGVKITEYYIDYFKVEYPLPKLDMAAIPDFVSGAMETWGLVTFRETSLLYDSKISSTANRQRVASVIAHEVAHMWFGNLVTMKWWNELWLNEGFASYIEYKGVDSAFPEWKMLDQFPISTLQGTVENPDQITEIFDTITYSKGSSIIRMLEDFIGPEIFRKSVTKYLEDNKYGNTETADFLDAIDAQEEVTINVKEIMRTWTEQMGLPLVEVEKLSTTSFRLTQKRFFSNPEDYNGVYDDSVFNYKWSIPITYRTNLNSEVKREWFYYNQESIDIVLDAEPQWIKFNSDQYGYYRVNYETEMWESLKNALLTNLNAFTITDRAAILNDAFSLADSTTIPYETSLDMTKYLKDETEYVPWVVASSKLTSLKTSLMFTDIYKEYITYARALIAKVYQEVGWEVDNVNEHIKNRKRVNILSSACSLGVQDCLEKASEKFLNWISDPKYDISSDIRELVYYYGMFNSGSEQIWEIVWDSRSIPWLLQRYIDLAWEEKYVRGQDYFSCLQNIASNRVGESLVWTHVREKWLDLVKRFGLNERYLGSMIPSITGRFDTQTKLEEIEAFFTKYPEAGAGAAARVRALENVKNNIKWLENNKEKIGEWLQKNSA</sequence>
<keyword evidence="9 25" id="KW-0645">Protease</keyword>
<evidence type="ECO:0000256" key="14">
    <source>
        <dbReference type="ARBA" id="ARBA00022837"/>
    </source>
</evidence>
<keyword evidence="16" id="KW-1133">Transmembrane helix</keyword>
<evidence type="ECO:0000256" key="13">
    <source>
        <dbReference type="ARBA" id="ARBA00022833"/>
    </source>
</evidence>
<organism evidence="29 30">
    <name type="scientific">Megaselia scalaris</name>
    <name type="common">Humpbacked fly</name>
    <name type="synonym">Phora scalaris</name>
    <dbReference type="NCBI Taxonomy" id="36166"/>
    <lineage>
        <taxon>Eukaryota</taxon>
        <taxon>Metazoa</taxon>
        <taxon>Ecdysozoa</taxon>
        <taxon>Arthropoda</taxon>
        <taxon>Hexapoda</taxon>
        <taxon>Insecta</taxon>
        <taxon>Pterygota</taxon>
        <taxon>Neoptera</taxon>
        <taxon>Endopterygota</taxon>
        <taxon>Diptera</taxon>
        <taxon>Brachycera</taxon>
        <taxon>Muscomorpha</taxon>
        <taxon>Platypezoidea</taxon>
        <taxon>Phoridae</taxon>
        <taxon>Megaseliini</taxon>
        <taxon>Megaselia</taxon>
    </lineage>
</organism>
<keyword evidence="18" id="KW-0472">Membrane</keyword>
<feature type="binding site" evidence="23">
    <location>
        <position position="387"/>
    </location>
    <ligand>
        <name>Zn(2+)</name>
        <dbReference type="ChEBI" id="CHEBI:29105"/>
        <note>catalytic</note>
    </ligand>
</feature>
<feature type="binding site" evidence="23">
    <location>
        <position position="368"/>
    </location>
    <ligand>
        <name>Zn(2+)</name>
        <dbReference type="ChEBI" id="CHEBI:29105"/>
        <note>catalytic</note>
    </ligand>
</feature>
<keyword evidence="6 25" id="KW-0031">Aminopeptidase</keyword>
<dbReference type="GO" id="GO:0006508">
    <property type="term" value="P:proteolysis"/>
    <property type="evidence" value="ECO:0007669"/>
    <property type="project" value="UniProtKB-KW"/>
</dbReference>
<dbReference type="SUPFAM" id="SSF55486">
    <property type="entry name" value="Metalloproteases ('zincins'), catalytic domain"/>
    <property type="match status" value="1"/>
</dbReference>
<keyword evidence="8" id="KW-0336">GPI-anchor</keyword>
<dbReference type="GO" id="GO:0070006">
    <property type="term" value="F:metalloaminopeptidase activity"/>
    <property type="evidence" value="ECO:0007669"/>
    <property type="project" value="TreeGrafter"/>
</dbReference>
<feature type="binding site" evidence="23">
    <location>
        <position position="364"/>
    </location>
    <ligand>
        <name>Zn(2+)</name>
        <dbReference type="ChEBI" id="CHEBI:29105"/>
        <note>catalytic</note>
    </ligand>
</feature>
<evidence type="ECO:0000256" key="20">
    <source>
        <dbReference type="ARBA" id="ARBA00023180"/>
    </source>
</evidence>
<evidence type="ECO:0000259" key="28">
    <source>
        <dbReference type="Pfam" id="PF17900"/>
    </source>
</evidence>
<evidence type="ECO:0000256" key="24">
    <source>
        <dbReference type="PIRSR" id="PIRSR634016-4"/>
    </source>
</evidence>
<evidence type="ECO:0000256" key="15">
    <source>
        <dbReference type="ARBA" id="ARBA00022968"/>
    </source>
</evidence>
<evidence type="ECO:0000256" key="21">
    <source>
        <dbReference type="ARBA" id="ARBA00023288"/>
    </source>
</evidence>
<keyword evidence="12 25" id="KW-0378">Hydrolase</keyword>
<comment type="subcellular location">
    <subcellularLocation>
        <location evidence="3">Cell membrane</location>
        <topology evidence="3">Lipid-anchor</topology>
        <topology evidence="3">GPI-anchor</topology>
    </subcellularLocation>
    <subcellularLocation>
        <location evidence="2">Cell membrane</location>
        <topology evidence="2">Single-pass type II membrane protein</topology>
    </subcellularLocation>
</comment>
<evidence type="ECO:0000256" key="10">
    <source>
        <dbReference type="ARBA" id="ARBA00022692"/>
    </source>
</evidence>
<dbReference type="SUPFAM" id="SSF63737">
    <property type="entry name" value="Leukotriene A4 hydrolase N-terminal domain"/>
    <property type="match status" value="1"/>
</dbReference>
<comment type="catalytic activity">
    <reaction evidence="1">
        <text>Release of N-terminal glutamate (and to a lesser extent aspartate) from a peptide.</text>
        <dbReference type="EC" id="3.4.11.7"/>
    </reaction>
</comment>
<evidence type="ECO:0000256" key="7">
    <source>
        <dbReference type="ARBA" id="ARBA00022475"/>
    </source>
</evidence>
<dbReference type="CDD" id="cd09601">
    <property type="entry name" value="M1_APN-Q_like"/>
    <property type="match status" value="1"/>
</dbReference>
<dbReference type="InterPro" id="IPR014782">
    <property type="entry name" value="Peptidase_M1_dom"/>
</dbReference>
<feature type="domain" description="Aminopeptidase N-like N-terminal" evidence="28">
    <location>
        <begin position="88"/>
        <end position="252"/>
    </location>
</feature>
<evidence type="ECO:0000256" key="11">
    <source>
        <dbReference type="ARBA" id="ARBA00022723"/>
    </source>
</evidence>
<keyword evidence="17 25" id="KW-0482">Metalloprotease</keyword>
<dbReference type="GO" id="GO:0008270">
    <property type="term" value="F:zinc ion binding"/>
    <property type="evidence" value="ECO:0007669"/>
    <property type="project" value="UniProtKB-UniRule"/>
</dbReference>
<evidence type="ECO:0000256" key="8">
    <source>
        <dbReference type="ARBA" id="ARBA00022622"/>
    </source>
</evidence>
<evidence type="ECO:0000256" key="2">
    <source>
        <dbReference type="ARBA" id="ARBA00004401"/>
    </source>
</evidence>
<feature type="site" description="Transition state stabilizer" evidence="24">
    <location>
        <position position="435"/>
    </location>
</feature>
<name>T1GQI9_MEGSC</name>
<feature type="active site" description="Proton acceptor" evidence="22">
    <location>
        <position position="365"/>
    </location>
</feature>
<reference evidence="30" key="1">
    <citation type="submission" date="2013-02" db="EMBL/GenBank/DDBJ databases">
        <authorList>
            <person name="Hughes D."/>
        </authorList>
    </citation>
    <scope>NUCLEOTIDE SEQUENCE</scope>
    <source>
        <strain>Durham</strain>
        <strain evidence="30">NC isolate 2 -- Noor lab</strain>
    </source>
</reference>
<keyword evidence="14" id="KW-0106">Calcium</keyword>
<dbReference type="Gene3D" id="2.60.40.1910">
    <property type="match status" value="1"/>
</dbReference>
<keyword evidence="7" id="KW-1003">Cell membrane</keyword>
<keyword evidence="21" id="KW-0449">Lipoprotein</keyword>
<dbReference type="GO" id="GO:0004230">
    <property type="term" value="F:glutamyl aminopeptidase activity"/>
    <property type="evidence" value="ECO:0007669"/>
    <property type="project" value="UniProtKB-EC"/>
</dbReference>
<evidence type="ECO:0000256" key="6">
    <source>
        <dbReference type="ARBA" id="ARBA00022438"/>
    </source>
</evidence>
<dbReference type="GO" id="GO:0098552">
    <property type="term" value="C:side of membrane"/>
    <property type="evidence" value="ECO:0007669"/>
    <property type="project" value="UniProtKB-KW"/>
</dbReference>
<dbReference type="InterPro" id="IPR024571">
    <property type="entry name" value="ERAP1-like_C_dom"/>
</dbReference>
<dbReference type="FunFam" id="2.60.40.1910:FF:000003">
    <property type="entry name" value="Aminopeptidase"/>
    <property type="match status" value="1"/>
</dbReference>
<feature type="domain" description="Peptidase M1 membrane alanine aminopeptidase" evidence="26">
    <location>
        <begin position="292"/>
        <end position="496"/>
    </location>
</feature>
<keyword evidence="19" id="KW-1015">Disulfide bond</keyword>
<dbReference type="OMA" id="WNVWSQF"/>
<dbReference type="GO" id="GO:0042277">
    <property type="term" value="F:peptide binding"/>
    <property type="evidence" value="ECO:0007669"/>
    <property type="project" value="TreeGrafter"/>
</dbReference>
<evidence type="ECO:0000259" key="27">
    <source>
        <dbReference type="Pfam" id="PF11838"/>
    </source>
</evidence>
<dbReference type="GO" id="GO:0043171">
    <property type="term" value="P:peptide catabolic process"/>
    <property type="evidence" value="ECO:0007669"/>
    <property type="project" value="TreeGrafter"/>
</dbReference>
<evidence type="ECO:0000256" key="22">
    <source>
        <dbReference type="PIRSR" id="PIRSR634016-1"/>
    </source>
</evidence>
<evidence type="ECO:0000256" key="18">
    <source>
        <dbReference type="ARBA" id="ARBA00023136"/>
    </source>
</evidence>
<dbReference type="Pfam" id="PF11838">
    <property type="entry name" value="ERAP1_C"/>
    <property type="match status" value="1"/>
</dbReference>
<evidence type="ECO:0000313" key="30">
    <source>
        <dbReference type="Proteomes" id="UP000015102"/>
    </source>
</evidence>
<evidence type="ECO:0000256" key="17">
    <source>
        <dbReference type="ARBA" id="ARBA00023049"/>
    </source>
</evidence>
<keyword evidence="15" id="KW-0735">Signal-anchor</keyword>
<reference evidence="29" key="2">
    <citation type="submission" date="2015-06" db="UniProtKB">
        <authorList>
            <consortium name="EnsemblMetazoa"/>
        </authorList>
    </citation>
    <scope>IDENTIFICATION</scope>
</reference>
<dbReference type="Gene3D" id="2.60.40.1730">
    <property type="entry name" value="tricorn interacting facor f3 domain"/>
    <property type="match status" value="1"/>
</dbReference>
<evidence type="ECO:0000256" key="19">
    <source>
        <dbReference type="ARBA" id="ARBA00023157"/>
    </source>
</evidence>
<feature type="domain" description="ERAP1-like C-terminal" evidence="27">
    <location>
        <begin position="578"/>
        <end position="879"/>
    </location>
</feature>
<evidence type="ECO:0000256" key="16">
    <source>
        <dbReference type="ARBA" id="ARBA00022989"/>
    </source>
</evidence>
<dbReference type="FunFam" id="1.10.390.10:FF:000016">
    <property type="entry name" value="Glutamyl aminopeptidase"/>
    <property type="match status" value="1"/>
</dbReference>
<evidence type="ECO:0000256" key="5">
    <source>
        <dbReference type="ARBA" id="ARBA00011748"/>
    </source>
</evidence>
<dbReference type="HOGENOM" id="CLU_003705_0_1_1"/>
<dbReference type="InterPro" id="IPR050344">
    <property type="entry name" value="Peptidase_M1_aminopeptidases"/>
</dbReference>
<comment type="cofactor">
    <cofactor evidence="23 25">
        <name>Zn(2+)</name>
        <dbReference type="ChEBI" id="CHEBI:29105"/>
    </cofactor>
    <text evidence="23 25">Binds 1 zinc ion per subunit.</text>
</comment>
<dbReference type="PRINTS" id="PR00756">
    <property type="entry name" value="ALADIPTASE"/>
</dbReference>
<dbReference type="EC" id="3.4.11.-" evidence="25"/>